<dbReference type="EMBL" id="VWSH01000004">
    <property type="protein sequence ID" value="KAA5532697.1"/>
    <property type="molecule type" value="Genomic_DNA"/>
</dbReference>
<name>A0A5M6CC35_9BACT</name>
<sequence>MESKDNNIINKMSGSIENTHRSVDVLPSFRRLIKRKYSKRGNAVLMEEKTGVLRQTFKNVIDGKRIQRKSLETLVKYFKGDDANVDDYIKEAI</sequence>
<evidence type="ECO:0000313" key="2">
    <source>
        <dbReference type="Proteomes" id="UP000323632"/>
    </source>
</evidence>
<organism evidence="1 2">
    <name type="scientific">Taibaiella lutea</name>
    <dbReference type="NCBI Taxonomy" id="2608001"/>
    <lineage>
        <taxon>Bacteria</taxon>
        <taxon>Pseudomonadati</taxon>
        <taxon>Bacteroidota</taxon>
        <taxon>Chitinophagia</taxon>
        <taxon>Chitinophagales</taxon>
        <taxon>Chitinophagaceae</taxon>
        <taxon>Taibaiella</taxon>
    </lineage>
</organism>
<reference evidence="1 2" key="1">
    <citation type="submission" date="2019-09" db="EMBL/GenBank/DDBJ databases">
        <title>Genome sequence and assembly of Taibaiella sp.</title>
        <authorList>
            <person name="Chhetri G."/>
        </authorList>
    </citation>
    <scope>NUCLEOTIDE SEQUENCE [LARGE SCALE GENOMIC DNA]</scope>
    <source>
        <strain evidence="1 2">KVB11</strain>
    </source>
</reference>
<protein>
    <submittedName>
        <fullName evidence="1">Uncharacterized protein</fullName>
    </submittedName>
</protein>
<evidence type="ECO:0000313" key="1">
    <source>
        <dbReference type="EMBL" id="KAA5532697.1"/>
    </source>
</evidence>
<accession>A0A5M6CC35</accession>
<gene>
    <name evidence="1" type="ORF">F0919_18120</name>
</gene>
<dbReference type="RefSeq" id="WP_150034298.1">
    <property type="nucleotide sequence ID" value="NZ_VWSH01000004.1"/>
</dbReference>
<dbReference type="AlphaFoldDB" id="A0A5M6CC35"/>
<proteinExistence type="predicted"/>
<keyword evidence="2" id="KW-1185">Reference proteome</keyword>
<comment type="caution">
    <text evidence="1">The sequence shown here is derived from an EMBL/GenBank/DDBJ whole genome shotgun (WGS) entry which is preliminary data.</text>
</comment>
<dbReference type="Proteomes" id="UP000323632">
    <property type="component" value="Unassembled WGS sequence"/>
</dbReference>